<gene>
    <name evidence="2" type="ORF">EDC24_2693</name>
</gene>
<evidence type="ECO:0000313" key="2">
    <source>
        <dbReference type="EMBL" id="RPF50259.1"/>
    </source>
</evidence>
<keyword evidence="1" id="KW-1133">Transmembrane helix</keyword>
<keyword evidence="3" id="KW-1185">Reference proteome</keyword>
<sequence>MERFIKTFFLAFLSSFLIFIVSNILIHSGNNLEEIILPIGTVIVLLLCYIISQLRLILDKMNEK</sequence>
<comment type="caution">
    <text evidence="2">The sequence shown here is derived from an EMBL/GenBank/DDBJ whole genome shotgun (WGS) entry which is preliminary data.</text>
</comment>
<evidence type="ECO:0000313" key="3">
    <source>
        <dbReference type="Proteomes" id="UP000276443"/>
    </source>
</evidence>
<name>A0A3N5AZ72_9BACI</name>
<dbReference type="Proteomes" id="UP000276443">
    <property type="component" value="Unassembled WGS sequence"/>
</dbReference>
<accession>A0A3N5AZ72</accession>
<protein>
    <submittedName>
        <fullName evidence="2">Uncharacterized protein</fullName>
    </submittedName>
</protein>
<proteinExistence type="predicted"/>
<evidence type="ECO:0000256" key="1">
    <source>
        <dbReference type="SAM" id="Phobius"/>
    </source>
</evidence>
<dbReference type="EMBL" id="RKRF01000013">
    <property type="protein sequence ID" value="RPF50259.1"/>
    <property type="molecule type" value="Genomic_DNA"/>
</dbReference>
<organism evidence="2 3">
    <name type="scientific">Aquisalibacillus elongatus</name>
    <dbReference type="NCBI Taxonomy" id="485577"/>
    <lineage>
        <taxon>Bacteria</taxon>
        <taxon>Bacillati</taxon>
        <taxon>Bacillota</taxon>
        <taxon>Bacilli</taxon>
        <taxon>Bacillales</taxon>
        <taxon>Bacillaceae</taxon>
        <taxon>Aquisalibacillus</taxon>
    </lineage>
</organism>
<feature type="transmembrane region" description="Helical" evidence="1">
    <location>
        <begin position="7"/>
        <end position="29"/>
    </location>
</feature>
<reference evidence="2 3" key="1">
    <citation type="submission" date="2018-11" db="EMBL/GenBank/DDBJ databases">
        <title>Genomic Encyclopedia of Type Strains, Phase IV (KMG-IV): sequencing the most valuable type-strain genomes for metagenomic binning, comparative biology and taxonomic classification.</title>
        <authorList>
            <person name="Goeker M."/>
        </authorList>
    </citation>
    <scope>NUCLEOTIDE SEQUENCE [LARGE SCALE GENOMIC DNA]</scope>
    <source>
        <strain evidence="2 3">DSM 18090</strain>
    </source>
</reference>
<dbReference type="AlphaFoldDB" id="A0A3N5AZ72"/>
<keyword evidence="1" id="KW-0472">Membrane</keyword>
<keyword evidence="1" id="KW-0812">Transmembrane</keyword>
<feature type="transmembrane region" description="Helical" evidence="1">
    <location>
        <begin position="35"/>
        <end position="58"/>
    </location>
</feature>